<protein>
    <submittedName>
        <fullName evidence="1">Uncharacterized protein</fullName>
    </submittedName>
</protein>
<evidence type="ECO:0000313" key="2">
    <source>
        <dbReference type="Proteomes" id="UP001153269"/>
    </source>
</evidence>
<accession>A0A9N7U3V6</accession>
<reference evidence="1" key="1">
    <citation type="submission" date="2020-03" db="EMBL/GenBank/DDBJ databases">
        <authorList>
            <person name="Weist P."/>
        </authorList>
    </citation>
    <scope>NUCLEOTIDE SEQUENCE</scope>
</reference>
<sequence length="100" mass="11274">MGCTSRQGRWAVTADVMMRREIVVRRERGEGVKNARHREVKTIKGEFIVHSRVQNGSFGAEEGESVVVTISGSSWHNTRPLGTSKFHGCTTREVENMTER</sequence>
<evidence type="ECO:0000313" key="1">
    <source>
        <dbReference type="EMBL" id="CAB1424116.1"/>
    </source>
</evidence>
<proteinExistence type="predicted"/>
<dbReference type="EMBL" id="CADEAL010000707">
    <property type="protein sequence ID" value="CAB1424116.1"/>
    <property type="molecule type" value="Genomic_DNA"/>
</dbReference>
<keyword evidence="2" id="KW-1185">Reference proteome</keyword>
<comment type="caution">
    <text evidence="1">The sequence shown here is derived from an EMBL/GenBank/DDBJ whole genome shotgun (WGS) entry which is preliminary data.</text>
</comment>
<dbReference type="Proteomes" id="UP001153269">
    <property type="component" value="Unassembled WGS sequence"/>
</dbReference>
<dbReference type="AlphaFoldDB" id="A0A9N7U3V6"/>
<organism evidence="1 2">
    <name type="scientific">Pleuronectes platessa</name>
    <name type="common">European plaice</name>
    <dbReference type="NCBI Taxonomy" id="8262"/>
    <lineage>
        <taxon>Eukaryota</taxon>
        <taxon>Metazoa</taxon>
        <taxon>Chordata</taxon>
        <taxon>Craniata</taxon>
        <taxon>Vertebrata</taxon>
        <taxon>Euteleostomi</taxon>
        <taxon>Actinopterygii</taxon>
        <taxon>Neopterygii</taxon>
        <taxon>Teleostei</taxon>
        <taxon>Neoteleostei</taxon>
        <taxon>Acanthomorphata</taxon>
        <taxon>Carangaria</taxon>
        <taxon>Pleuronectiformes</taxon>
        <taxon>Pleuronectoidei</taxon>
        <taxon>Pleuronectidae</taxon>
        <taxon>Pleuronectes</taxon>
    </lineage>
</organism>
<name>A0A9N7U3V6_PLEPL</name>
<gene>
    <name evidence="1" type="ORF">PLEPLA_LOCUS12037</name>
</gene>